<evidence type="ECO:0000259" key="12">
    <source>
        <dbReference type="PROSITE" id="PS50157"/>
    </source>
</evidence>
<keyword evidence="6" id="KW-0862">Zinc</keyword>
<dbReference type="PANTHER" id="PTHR24399">
    <property type="entry name" value="ZINC FINGER AND BTB DOMAIN-CONTAINING"/>
    <property type="match status" value="1"/>
</dbReference>
<dbReference type="Proteomes" id="UP001558613">
    <property type="component" value="Unassembled WGS sequence"/>
</dbReference>
<keyword evidence="7" id="KW-0805">Transcription regulation</keyword>
<dbReference type="InterPro" id="IPR036236">
    <property type="entry name" value="Znf_C2H2_sf"/>
</dbReference>
<keyword evidence="9" id="KW-0804">Transcription</keyword>
<comment type="subcellular location">
    <subcellularLocation>
        <location evidence="1">Nucleus</location>
    </subcellularLocation>
</comment>
<evidence type="ECO:0000256" key="9">
    <source>
        <dbReference type="ARBA" id="ARBA00023163"/>
    </source>
</evidence>
<keyword evidence="5 11" id="KW-0863">Zinc-finger</keyword>
<sequence>MAFIKEESEDLKIEEAFRVKHEDIEEQTDLMVLKKEREELIEIEEKDQYQNHDFITGEKYFSCSQAEKISSQKRAKRTGVTSNFTCQQCKMCFNQHEKLKVHMELHSGEKPHSCQHCGK</sequence>
<accession>A0ABR3LCH6</accession>
<evidence type="ECO:0000256" key="1">
    <source>
        <dbReference type="ARBA" id="ARBA00004123"/>
    </source>
</evidence>
<evidence type="ECO:0000256" key="6">
    <source>
        <dbReference type="ARBA" id="ARBA00022833"/>
    </source>
</evidence>
<evidence type="ECO:0000256" key="7">
    <source>
        <dbReference type="ARBA" id="ARBA00023015"/>
    </source>
</evidence>
<evidence type="ECO:0000256" key="2">
    <source>
        <dbReference type="ARBA" id="ARBA00006991"/>
    </source>
</evidence>
<keyword evidence="3" id="KW-0479">Metal-binding</keyword>
<evidence type="ECO:0000256" key="4">
    <source>
        <dbReference type="ARBA" id="ARBA00022737"/>
    </source>
</evidence>
<dbReference type="PANTHER" id="PTHR24399:SF54">
    <property type="entry name" value="GASTRULA ZINC FINGER PROTEIN XLCGF26.1-LIKE-RELATED"/>
    <property type="match status" value="1"/>
</dbReference>
<dbReference type="EMBL" id="JAYMGO010000022">
    <property type="protein sequence ID" value="KAL1250625.1"/>
    <property type="molecule type" value="Genomic_DNA"/>
</dbReference>
<dbReference type="InterPro" id="IPR013087">
    <property type="entry name" value="Znf_C2H2_type"/>
</dbReference>
<organism evidence="13 14">
    <name type="scientific">Cirrhinus molitorella</name>
    <name type="common">mud carp</name>
    <dbReference type="NCBI Taxonomy" id="172907"/>
    <lineage>
        <taxon>Eukaryota</taxon>
        <taxon>Metazoa</taxon>
        <taxon>Chordata</taxon>
        <taxon>Craniata</taxon>
        <taxon>Vertebrata</taxon>
        <taxon>Euteleostomi</taxon>
        <taxon>Actinopterygii</taxon>
        <taxon>Neopterygii</taxon>
        <taxon>Teleostei</taxon>
        <taxon>Ostariophysi</taxon>
        <taxon>Cypriniformes</taxon>
        <taxon>Cyprinidae</taxon>
        <taxon>Labeoninae</taxon>
        <taxon>Labeonini</taxon>
        <taxon>Cirrhinus</taxon>
    </lineage>
</organism>
<keyword evidence="4" id="KW-0677">Repeat</keyword>
<evidence type="ECO:0000313" key="14">
    <source>
        <dbReference type="Proteomes" id="UP001558613"/>
    </source>
</evidence>
<evidence type="ECO:0000256" key="5">
    <source>
        <dbReference type="ARBA" id="ARBA00022771"/>
    </source>
</evidence>
<keyword evidence="8" id="KW-0238">DNA-binding</keyword>
<proteinExistence type="inferred from homology"/>
<dbReference type="Gene3D" id="3.30.160.60">
    <property type="entry name" value="Classic Zinc Finger"/>
    <property type="match status" value="1"/>
</dbReference>
<evidence type="ECO:0000256" key="11">
    <source>
        <dbReference type="PROSITE-ProRule" id="PRU00042"/>
    </source>
</evidence>
<evidence type="ECO:0000256" key="3">
    <source>
        <dbReference type="ARBA" id="ARBA00022723"/>
    </source>
</evidence>
<feature type="domain" description="C2H2-type" evidence="12">
    <location>
        <begin position="84"/>
        <end position="111"/>
    </location>
</feature>
<dbReference type="SUPFAM" id="SSF57667">
    <property type="entry name" value="beta-beta-alpha zinc fingers"/>
    <property type="match status" value="1"/>
</dbReference>
<dbReference type="PROSITE" id="PS00028">
    <property type="entry name" value="ZINC_FINGER_C2H2_1"/>
    <property type="match status" value="1"/>
</dbReference>
<name>A0ABR3LCH6_9TELE</name>
<evidence type="ECO:0000256" key="10">
    <source>
        <dbReference type="ARBA" id="ARBA00023242"/>
    </source>
</evidence>
<keyword evidence="14" id="KW-1185">Reference proteome</keyword>
<keyword evidence="10" id="KW-0539">Nucleus</keyword>
<reference evidence="13 14" key="1">
    <citation type="submission" date="2023-09" db="EMBL/GenBank/DDBJ databases">
        <authorList>
            <person name="Wang M."/>
        </authorList>
    </citation>
    <scope>NUCLEOTIDE SEQUENCE [LARGE SCALE GENOMIC DNA]</scope>
    <source>
        <strain evidence="13">GT-2023</strain>
        <tissue evidence="13">Liver</tissue>
    </source>
</reference>
<dbReference type="PROSITE" id="PS50157">
    <property type="entry name" value="ZINC_FINGER_C2H2_2"/>
    <property type="match status" value="1"/>
</dbReference>
<evidence type="ECO:0000256" key="8">
    <source>
        <dbReference type="ARBA" id="ARBA00023125"/>
    </source>
</evidence>
<comment type="caution">
    <text evidence="13">The sequence shown here is derived from an EMBL/GenBank/DDBJ whole genome shotgun (WGS) entry which is preliminary data.</text>
</comment>
<feature type="non-terminal residue" evidence="13">
    <location>
        <position position="119"/>
    </location>
</feature>
<protein>
    <recommendedName>
        <fullName evidence="12">C2H2-type domain-containing protein</fullName>
    </recommendedName>
</protein>
<gene>
    <name evidence="13" type="ORF">QQF64_018421</name>
</gene>
<comment type="similarity">
    <text evidence="2">Belongs to the krueppel C2H2-type zinc-finger protein family.</text>
</comment>
<evidence type="ECO:0000313" key="13">
    <source>
        <dbReference type="EMBL" id="KAL1250625.1"/>
    </source>
</evidence>